<sequence>MTDSQISKQKNNELSIVCLGASAGGLESYIKILSILPADTGFAFIIIQHQPAKWKTLLTEILSSYTAMPVVLVEEGEIVKPDHVYIAPSGMQVHLNADRFSLSPLVRKSGWPQNISVFLHSLAANQSKNAIAVILSGLDADGVAALKPIKEAGGIVIAQDLHTAKQPDMPLHAVNTGYVDFLLSPVEIAEKLCAIAKERTRLKKSEGRSDPEIKPVYSELRSKN</sequence>
<keyword evidence="4" id="KW-0145">Chemotaxis</keyword>
<dbReference type="InterPro" id="IPR035909">
    <property type="entry name" value="CheB_C"/>
</dbReference>
<evidence type="ECO:0000256" key="5">
    <source>
        <dbReference type="SAM" id="MobiDB-lite"/>
    </source>
</evidence>
<comment type="caution">
    <text evidence="7">The sequence shown here is derived from an EMBL/GenBank/DDBJ whole genome shotgun (WGS) entry which is preliminary data.</text>
</comment>
<dbReference type="GO" id="GO:0005737">
    <property type="term" value="C:cytoplasm"/>
    <property type="evidence" value="ECO:0007669"/>
    <property type="project" value="InterPro"/>
</dbReference>
<gene>
    <name evidence="7" type="ORF">METHB2_30060</name>
</gene>
<reference evidence="7 8" key="1">
    <citation type="submission" date="2020-02" db="EMBL/GenBank/DDBJ databases">
        <authorList>
            <person name="Hogendoorn C."/>
        </authorList>
    </citation>
    <scope>NUCLEOTIDE SEQUENCE [LARGE SCALE GENOMIC DNA]</scope>
    <source>
        <strain evidence="7">METHB21</strain>
    </source>
</reference>
<dbReference type="Pfam" id="PF01339">
    <property type="entry name" value="CheB_methylest"/>
    <property type="match status" value="1"/>
</dbReference>
<dbReference type="EMBL" id="CADCXN010000058">
    <property type="protein sequence ID" value="CAA9890856.1"/>
    <property type="molecule type" value="Genomic_DNA"/>
</dbReference>
<organism evidence="7 8">
    <name type="scientific">Candidatus Methylobacter favarea</name>
    <dbReference type="NCBI Taxonomy" id="2707345"/>
    <lineage>
        <taxon>Bacteria</taxon>
        <taxon>Pseudomonadati</taxon>
        <taxon>Pseudomonadota</taxon>
        <taxon>Gammaproteobacteria</taxon>
        <taxon>Methylococcales</taxon>
        <taxon>Methylococcaceae</taxon>
        <taxon>Methylobacter</taxon>
    </lineage>
</organism>
<evidence type="ECO:0000256" key="2">
    <source>
        <dbReference type="ARBA" id="ARBA00039140"/>
    </source>
</evidence>
<dbReference type="InterPro" id="IPR000673">
    <property type="entry name" value="Sig_transdc_resp-reg_Me-estase"/>
</dbReference>
<dbReference type="PANTHER" id="PTHR42872:SF6">
    <property type="entry name" value="PROTEIN-GLUTAMATE METHYLESTERASE_PROTEIN-GLUTAMINE GLUTAMINASE"/>
    <property type="match status" value="1"/>
</dbReference>
<evidence type="ECO:0000259" key="6">
    <source>
        <dbReference type="PROSITE" id="PS50122"/>
    </source>
</evidence>
<keyword evidence="1 4" id="KW-0378">Hydrolase</keyword>
<evidence type="ECO:0000256" key="4">
    <source>
        <dbReference type="PROSITE-ProRule" id="PRU00050"/>
    </source>
</evidence>
<feature type="compositionally biased region" description="Basic and acidic residues" evidence="5">
    <location>
        <begin position="202"/>
        <end position="213"/>
    </location>
</feature>
<dbReference type="PANTHER" id="PTHR42872">
    <property type="entry name" value="PROTEIN-GLUTAMATE METHYLESTERASE/PROTEIN-GLUTAMINE GLUTAMINASE"/>
    <property type="match status" value="1"/>
</dbReference>
<dbReference type="AlphaFoldDB" id="A0A8S0XIK4"/>
<evidence type="ECO:0000313" key="8">
    <source>
        <dbReference type="Proteomes" id="UP000494216"/>
    </source>
</evidence>
<proteinExistence type="predicted"/>
<name>A0A8S0XIK4_9GAMM</name>
<feature type="active site" evidence="4">
    <location>
        <position position="49"/>
    </location>
</feature>
<evidence type="ECO:0000256" key="3">
    <source>
        <dbReference type="ARBA" id="ARBA00048267"/>
    </source>
</evidence>
<feature type="active site" evidence="4">
    <location>
        <position position="141"/>
    </location>
</feature>
<evidence type="ECO:0000256" key="1">
    <source>
        <dbReference type="ARBA" id="ARBA00022801"/>
    </source>
</evidence>
<dbReference type="CDD" id="cd16434">
    <property type="entry name" value="CheB-CheR_fusion"/>
    <property type="match status" value="1"/>
</dbReference>
<dbReference type="GO" id="GO:0008984">
    <property type="term" value="F:protein-glutamate methylesterase activity"/>
    <property type="evidence" value="ECO:0007669"/>
    <property type="project" value="UniProtKB-EC"/>
</dbReference>
<dbReference type="PROSITE" id="PS50122">
    <property type="entry name" value="CHEB"/>
    <property type="match status" value="1"/>
</dbReference>
<dbReference type="Proteomes" id="UP000494216">
    <property type="component" value="Unassembled WGS sequence"/>
</dbReference>
<comment type="catalytic activity">
    <reaction evidence="3">
        <text>[protein]-L-glutamate 5-O-methyl ester + H2O = L-glutamyl-[protein] + methanol + H(+)</text>
        <dbReference type="Rhea" id="RHEA:23236"/>
        <dbReference type="Rhea" id="RHEA-COMP:10208"/>
        <dbReference type="Rhea" id="RHEA-COMP:10311"/>
        <dbReference type="ChEBI" id="CHEBI:15377"/>
        <dbReference type="ChEBI" id="CHEBI:15378"/>
        <dbReference type="ChEBI" id="CHEBI:17790"/>
        <dbReference type="ChEBI" id="CHEBI:29973"/>
        <dbReference type="ChEBI" id="CHEBI:82795"/>
        <dbReference type="EC" id="3.1.1.61"/>
    </reaction>
</comment>
<dbReference type="Gene3D" id="3.40.50.180">
    <property type="entry name" value="Methylesterase CheB, C-terminal domain"/>
    <property type="match status" value="1"/>
</dbReference>
<feature type="active site" evidence="4">
    <location>
        <position position="22"/>
    </location>
</feature>
<dbReference type="EC" id="3.1.1.61" evidence="2"/>
<protein>
    <recommendedName>
        <fullName evidence="2">protein-glutamate methylesterase</fullName>
        <ecNumber evidence="2">3.1.1.61</ecNumber>
    </recommendedName>
</protein>
<dbReference type="SUPFAM" id="SSF52738">
    <property type="entry name" value="Methylesterase CheB, C-terminal domain"/>
    <property type="match status" value="1"/>
</dbReference>
<accession>A0A8S0XIK4</accession>
<keyword evidence="8" id="KW-1185">Reference proteome</keyword>
<dbReference type="GO" id="GO:0000156">
    <property type="term" value="F:phosphorelay response regulator activity"/>
    <property type="evidence" value="ECO:0007669"/>
    <property type="project" value="InterPro"/>
</dbReference>
<feature type="domain" description="CheB-type methylesterase" evidence="6">
    <location>
        <begin position="13"/>
        <end position="199"/>
    </location>
</feature>
<evidence type="ECO:0000313" key="7">
    <source>
        <dbReference type="EMBL" id="CAA9890856.1"/>
    </source>
</evidence>
<dbReference type="RefSeq" id="WP_174625768.1">
    <property type="nucleotide sequence ID" value="NZ_CADCXN010000058.1"/>
</dbReference>
<dbReference type="GO" id="GO:0006935">
    <property type="term" value="P:chemotaxis"/>
    <property type="evidence" value="ECO:0007669"/>
    <property type="project" value="UniProtKB-UniRule"/>
</dbReference>
<feature type="region of interest" description="Disordered" evidence="5">
    <location>
        <begin position="202"/>
        <end position="224"/>
    </location>
</feature>